<dbReference type="SUPFAM" id="SSF56300">
    <property type="entry name" value="Metallo-dependent phosphatases"/>
    <property type="match status" value="1"/>
</dbReference>
<protein>
    <submittedName>
        <fullName evidence="2">Metallophosphoesterase</fullName>
    </submittedName>
</protein>
<dbReference type="AlphaFoldDB" id="A0A965ZME1"/>
<accession>A0A965ZME1</accession>
<dbReference type="InterPro" id="IPR029052">
    <property type="entry name" value="Metallo-depent_PP-like"/>
</dbReference>
<sequence>MSSTRRKFIKTGIAGIAGINLLPAINSFASTGNEITKRMAGDFKLRFALVSDGHYAQPETDSDTFYHNMIGWMNKEHQDNHLDFVIVNGDLVHNRPDLLPKVKETYLDKLAVPYYTIPGNHDFADAAIWKNVFGYEDKYTVEHGDIGLVFANTANTKGEYVCPDNKFLKESFEKFKNKAIVFAVLHIAPHQWLPEEKNIFLDCADTVELLHAYPNIKAAFHGHDHSLDGIRYTGKRFPHLFDSHFGGNWGTDYKGYRIVEVGQNNKISTYQVNASQNPKLNSNILG</sequence>
<organism evidence="2 3">
    <name type="scientific">Mucilaginibacter agri</name>
    <dbReference type="NCBI Taxonomy" id="2695265"/>
    <lineage>
        <taxon>Bacteria</taxon>
        <taxon>Pseudomonadati</taxon>
        <taxon>Bacteroidota</taxon>
        <taxon>Sphingobacteriia</taxon>
        <taxon>Sphingobacteriales</taxon>
        <taxon>Sphingobacteriaceae</taxon>
        <taxon>Mucilaginibacter</taxon>
    </lineage>
</organism>
<dbReference type="Proteomes" id="UP000638732">
    <property type="component" value="Unassembled WGS sequence"/>
</dbReference>
<keyword evidence="3" id="KW-1185">Reference proteome</keyword>
<dbReference type="Pfam" id="PF00149">
    <property type="entry name" value="Metallophos"/>
    <property type="match status" value="1"/>
</dbReference>
<gene>
    <name evidence="2" type="ORF">GSY63_23055</name>
</gene>
<dbReference type="RefSeq" id="WP_166588213.1">
    <property type="nucleotide sequence ID" value="NZ_WWEO01000045.1"/>
</dbReference>
<reference evidence="2" key="2">
    <citation type="submission" date="2020-10" db="EMBL/GenBank/DDBJ databases">
        <title>Mucilaginibacter sp. nov., isolated from soil.</title>
        <authorList>
            <person name="Jeon C.O."/>
        </authorList>
    </citation>
    <scope>NUCLEOTIDE SEQUENCE</scope>
    <source>
        <strain evidence="2">R11</strain>
    </source>
</reference>
<dbReference type="GO" id="GO:0016787">
    <property type="term" value="F:hydrolase activity"/>
    <property type="evidence" value="ECO:0007669"/>
    <property type="project" value="InterPro"/>
</dbReference>
<evidence type="ECO:0000313" key="2">
    <source>
        <dbReference type="EMBL" id="NCD72261.1"/>
    </source>
</evidence>
<name>A0A965ZME1_9SPHI</name>
<dbReference type="InterPro" id="IPR051918">
    <property type="entry name" value="STPP_CPPED1"/>
</dbReference>
<evidence type="ECO:0000313" key="3">
    <source>
        <dbReference type="Proteomes" id="UP000638732"/>
    </source>
</evidence>
<dbReference type="PROSITE" id="PS51318">
    <property type="entry name" value="TAT"/>
    <property type="match status" value="1"/>
</dbReference>
<feature type="domain" description="Calcineurin-like phosphoesterase" evidence="1">
    <location>
        <begin position="45"/>
        <end position="226"/>
    </location>
</feature>
<proteinExistence type="predicted"/>
<dbReference type="Gene3D" id="3.60.21.10">
    <property type="match status" value="1"/>
</dbReference>
<dbReference type="PANTHER" id="PTHR43143:SF1">
    <property type="entry name" value="SERINE_THREONINE-PROTEIN PHOSPHATASE CPPED1"/>
    <property type="match status" value="1"/>
</dbReference>
<dbReference type="InterPro" id="IPR004843">
    <property type="entry name" value="Calcineurin-like_PHP"/>
</dbReference>
<dbReference type="InterPro" id="IPR006311">
    <property type="entry name" value="TAT_signal"/>
</dbReference>
<dbReference type="EMBL" id="WWEO01000045">
    <property type="protein sequence ID" value="NCD72261.1"/>
    <property type="molecule type" value="Genomic_DNA"/>
</dbReference>
<reference evidence="2" key="1">
    <citation type="submission" date="2020-01" db="EMBL/GenBank/DDBJ databases">
        <authorList>
            <person name="Seo Y.L."/>
        </authorList>
    </citation>
    <scope>NUCLEOTIDE SEQUENCE</scope>
    <source>
        <strain evidence="2">R11</strain>
    </source>
</reference>
<dbReference type="PANTHER" id="PTHR43143">
    <property type="entry name" value="METALLOPHOSPHOESTERASE, CALCINEURIN SUPERFAMILY"/>
    <property type="match status" value="1"/>
</dbReference>
<evidence type="ECO:0000259" key="1">
    <source>
        <dbReference type="Pfam" id="PF00149"/>
    </source>
</evidence>
<comment type="caution">
    <text evidence="2">The sequence shown here is derived from an EMBL/GenBank/DDBJ whole genome shotgun (WGS) entry which is preliminary data.</text>
</comment>